<dbReference type="InterPro" id="IPR001763">
    <property type="entry name" value="Rhodanese-like_dom"/>
</dbReference>
<dbReference type="Gene3D" id="3.40.250.10">
    <property type="entry name" value="Rhodanese-like domain"/>
    <property type="match status" value="1"/>
</dbReference>
<proteinExistence type="predicted"/>
<dbReference type="SMART" id="SM00450">
    <property type="entry name" value="RHOD"/>
    <property type="match status" value="1"/>
</dbReference>
<dbReference type="PANTHER" id="PTHR43031:SF18">
    <property type="entry name" value="RHODANESE-RELATED SULFURTRANSFERASES"/>
    <property type="match status" value="1"/>
</dbReference>
<dbReference type="CDD" id="cd00158">
    <property type="entry name" value="RHOD"/>
    <property type="match status" value="1"/>
</dbReference>
<dbReference type="RefSeq" id="WP_173274052.1">
    <property type="nucleotide sequence ID" value="NZ_AP021889.1"/>
</dbReference>
<gene>
    <name evidence="2" type="ORF">THMIRHAS_23310</name>
</gene>
<dbReference type="PROSITE" id="PS50206">
    <property type="entry name" value="RHODANESE_3"/>
    <property type="match status" value="1"/>
</dbReference>
<organism evidence="2 3">
    <name type="scientific">Thiosulfatimonas sediminis</name>
    <dbReference type="NCBI Taxonomy" id="2675054"/>
    <lineage>
        <taxon>Bacteria</taxon>
        <taxon>Pseudomonadati</taxon>
        <taxon>Pseudomonadota</taxon>
        <taxon>Gammaproteobacteria</taxon>
        <taxon>Thiotrichales</taxon>
        <taxon>Piscirickettsiaceae</taxon>
        <taxon>Thiosulfatimonas</taxon>
    </lineage>
</organism>
<dbReference type="Proteomes" id="UP000501726">
    <property type="component" value="Chromosome"/>
</dbReference>
<dbReference type="KEGG" id="tse:THMIRHAS_23310"/>
<name>A0A6F8PY87_9GAMM</name>
<evidence type="ECO:0000313" key="3">
    <source>
        <dbReference type="Proteomes" id="UP000501726"/>
    </source>
</evidence>
<evidence type="ECO:0000259" key="1">
    <source>
        <dbReference type="PROSITE" id="PS50206"/>
    </source>
</evidence>
<protein>
    <submittedName>
        <fullName evidence="2">Rhodanese-like domain-containing protein</fullName>
    </submittedName>
</protein>
<dbReference type="EMBL" id="AP021889">
    <property type="protein sequence ID" value="BBP46958.1"/>
    <property type="molecule type" value="Genomic_DNA"/>
</dbReference>
<dbReference type="SUPFAM" id="SSF52821">
    <property type="entry name" value="Rhodanese/Cell cycle control phosphatase"/>
    <property type="match status" value="1"/>
</dbReference>
<dbReference type="InterPro" id="IPR050229">
    <property type="entry name" value="GlpE_sulfurtransferase"/>
</dbReference>
<sequence length="149" mass="16224">MFSEFMQEQMFLFIALLVVIVMLAYSYVGDKIAGFKTVGADEAIRLYNDDAFVLDVRSSGEYRDGYIGNATNISVGELASKLSQLPKDKSAPILVYCLSGGRSSRAAMTLVKDGYTAVHNLRGGITAWKAAGLPVGRERSKKNKNKSNS</sequence>
<evidence type="ECO:0000313" key="2">
    <source>
        <dbReference type="EMBL" id="BBP46958.1"/>
    </source>
</evidence>
<feature type="domain" description="Rhodanese" evidence="1">
    <location>
        <begin position="47"/>
        <end position="137"/>
    </location>
</feature>
<keyword evidence="3" id="KW-1185">Reference proteome</keyword>
<reference evidence="3" key="1">
    <citation type="submission" date="2019-11" db="EMBL/GenBank/DDBJ databases">
        <title>Isolation and characterization of two novel species in the genus Thiomicrorhabdus.</title>
        <authorList>
            <person name="Mochizuki J."/>
            <person name="Kojima H."/>
            <person name="Fukui M."/>
        </authorList>
    </citation>
    <scope>NUCLEOTIDE SEQUENCE [LARGE SCALE GENOMIC DNA]</scope>
    <source>
        <strain evidence="3">aks77</strain>
    </source>
</reference>
<dbReference type="PANTHER" id="PTHR43031">
    <property type="entry name" value="FAD-DEPENDENT OXIDOREDUCTASE"/>
    <property type="match status" value="1"/>
</dbReference>
<accession>A0A6F8PY87</accession>
<dbReference type="Pfam" id="PF00581">
    <property type="entry name" value="Rhodanese"/>
    <property type="match status" value="1"/>
</dbReference>
<dbReference type="AlphaFoldDB" id="A0A6F8PY87"/>
<dbReference type="InterPro" id="IPR036873">
    <property type="entry name" value="Rhodanese-like_dom_sf"/>
</dbReference>